<feature type="domain" description="Helix-turn-helix" evidence="1">
    <location>
        <begin position="9"/>
        <end position="51"/>
    </location>
</feature>
<evidence type="ECO:0000259" key="1">
    <source>
        <dbReference type="Pfam" id="PF12728"/>
    </source>
</evidence>
<dbReference type="EMBL" id="BK016036">
    <property type="protein sequence ID" value="DAF90714.1"/>
    <property type="molecule type" value="Genomic_DNA"/>
</dbReference>
<dbReference type="InterPro" id="IPR010093">
    <property type="entry name" value="SinI_DNA-bd"/>
</dbReference>
<accession>A0A8S5U8H8</accession>
<dbReference type="InterPro" id="IPR041657">
    <property type="entry name" value="HTH_17"/>
</dbReference>
<organism evidence="2">
    <name type="scientific">Siphoviridae sp. ct9j27</name>
    <dbReference type="NCBI Taxonomy" id="2825369"/>
    <lineage>
        <taxon>Viruses</taxon>
        <taxon>Duplodnaviria</taxon>
        <taxon>Heunggongvirae</taxon>
        <taxon>Uroviricota</taxon>
        <taxon>Caudoviricetes</taxon>
    </lineage>
</organism>
<proteinExistence type="predicted"/>
<dbReference type="InterPro" id="IPR038148">
    <property type="entry name" value="Tn1545/Tn916_Xis"/>
</dbReference>
<dbReference type="Pfam" id="PF12728">
    <property type="entry name" value="HTH_17"/>
    <property type="match status" value="1"/>
</dbReference>
<dbReference type="Gene3D" id="3.90.105.50">
    <property type="match status" value="1"/>
</dbReference>
<sequence>MESLRNTELITVEQASQLLGIPVSTMRKMCARGEVYAKKAGKRWLINRRILLSLYGLHFKE</sequence>
<reference evidence="2" key="1">
    <citation type="journal article" date="2021" name="Proc. Natl. Acad. Sci. U.S.A.">
        <title>A Catalog of Tens of Thousands of Viruses from Human Metagenomes Reveals Hidden Associations with Chronic Diseases.</title>
        <authorList>
            <person name="Tisza M.J."/>
            <person name="Buck C.B."/>
        </authorList>
    </citation>
    <scope>NUCLEOTIDE SEQUENCE</scope>
    <source>
        <strain evidence="2">Ct9j27</strain>
    </source>
</reference>
<name>A0A8S5U8H8_9CAUD</name>
<dbReference type="GO" id="GO:0003677">
    <property type="term" value="F:DNA binding"/>
    <property type="evidence" value="ECO:0007669"/>
    <property type="project" value="InterPro"/>
</dbReference>
<dbReference type="NCBIfam" id="TIGR01764">
    <property type="entry name" value="excise"/>
    <property type="match status" value="1"/>
</dbReference>
<evidence type="ECO:0000313" key="2">
    <source>
        <dbReference type="EMBL" id="DAF90714.1"/>
    </source>
</evidence>
<protein>
    <submittedName>
        <fullName evidence="2">Helix-turn-helix domain protein</fullName>
    </submittedName>
</protein>